<comment type="caution">
    <text evidence="2">The sequence shown here is derived from an EMBL/GenBank/DDBJ whole genome shotgun (WGS) entry which is preliminary data.</text>
</comment>
<keyword evidence="3" id="KW-1185">Reference proteome</keyword>
<keyword evidence="1" id="KW-0732">Signal</keyword>
<proteinExistence type="predicted"/>
<sequence>MRLKLALAAVAACLGFAAGFSNTQAEAAGPCPYCIDRRAVCMRAATTPAERTACDVQFYECRDVWCEPH</sequence>
<evidence type="ECO:0000256" key="1">
    <source>
        <dbReference type="SAM" id="SignalP"/>
    </source>
</evidence>
<feature type="chain" id="PRO_5046268190" description="Lipoprotein" evidence="1">
    <location>
        <begin position="28"/>
        <end position="69"/>
    </location>
</feature>
<evidence type="ECO:0008006" key="4">
    <source>
        <dbReference type="Google" id="ProtNLM"/>
    </source>
</evidence>
<dbReference type="Proteomes" id="UP001342631">
    <property type="component" value="Unassembled WGS sequence"/>
</dbReference>
<reference evidence="2 3" key="1">
    <citation type="journal article" date="2024" name="Arch. Microbiol.">
        <title>Corallococcus caeni sp. nov., a novel myxobacterium isolated from activated sludge.</title>
        <authorList>
            <person name="Tomita S."/>
            <person name="Nakai R."/>
            <person name="Kuroda K."/>
            <person name="Kurashita H."/>
            <person name="Hatamoto M."/>
            <person name="Yamaguchi T."/>
            <person name="Narihiro T."/>
        </authorList>
    </citation>
    <scope>NUCLEOTIDE SEQUENCE [LARGE SCALE GENOMIC DNA]</scope>
    <source>
        <strain evidence="2 3">NO1</strain>
    </source>
</reference>
<dbReference type="EMBL" id="BTTX01000007">
    <property type="protein sequence ID" value="GMU10207.1"/>
    <property type="molecule type" value="Genomic_DNA"/>
</dbReference>
<dbReference type="RefSeq" id="WP_338281273.1">
    <property type="nucleotide sequence ID" value="NZ_BTTX01000007.1"/>
</dbReference>
<protein>
    <recommendedName>
        <fullName evidence="4">Lipoprotein</fullName>
    </recommendedName>
</protein>
<organism evidence="2 3">
    <name type="scientific">Corallococcus caeni</name>
    <dbReference type="NCBI Taxonomy" id="3082388"/>
    <lineage>
        <taxon>Bacteria</taxon>
        <taxon>Pseudomonadati</taxon>
        <taxon>Myxococcota</taxon>
        <taxon>Myxococcia</taxon>
        <taxon>Myxococcales</taxon>
        <taxon>Cystobacterineae</taxon>
        <taxon>Myxococcaceae</taxon>
        <taxon>Corallococcus</taxon>
    </lineage>
</organism>
<name>A0ABQ6R293_9BACT</name>
<gene>
    <name evidence="2" type="ORF">ASNO1_64610</name>
</gene>
<evidence type="ECO:0000313" key="3">
    <source>
        <dbReference type="Proteomes" id="UP001342631"/>
    </source>
</evidence>
<feature type="signal peptide" evidence="1">
    <location>
        <begin position="1"/>
        <end position="27"/>
    </location>
</feature>
<accession>A0ABQ6R293</accession>
<evidence type="ECO:0000313" key="2">
    <source>
        <dbReference type="EMBL" id="GMU10207.1"/>
    </source>
</evidence>